<evidence type="ECO:0000313" key="1">
    <source>
        <dbReference type="EMBL" id="MPC80022.1"/>
    </source>
</evidence>
<keyword evidence="2" id="KW-1185">Reference proteome</keyword>
<sequence length="76" mass="8517">MYIKIETTQTAGQEWRRGPHRMPGMIKVTWSHEVLGESSAAGSDELIVREDTLVMWVYFKGSGTAEKVAGAWQTMS</sequence>
<dbReference type="AlphaFoldDB" id="A0A5B7I8E0"/>
<accession>A0A5B7I8E0</accession>
<reference evidence="1 2" key="1">
    <citation type="submission" date="2019-05" db="EMBL/GenBank/DDBJ databases">
        <title>Another draft genome of Portunus trituberculatus and its Hox gene families provides insights of decapod evolution.</title>
        <authorList>
            <person name="Jeong J.-H."/>
            <person name="Song I."/>
            <person name="Kim S."/>
            <person name="Choi T."/>
            <person name="Kim D."/>
            <person name="Ryu S."/>
            <person name="Kim W."/>
        </authorList>
    </citation>
    <scope>NUCLEOTIDE SEQUENCE [LARGE SCALE GENOMIC DNA]</scope>
    <source>
        <tissue evidence="1">Muscle</tissue>
    </source>
</reference>
<comment type="caution">
    <text evidence="1">The sequence shown here is derived from an EMBL/GenBank/DDBJ whole genome shotgun (WGS) entry which is preliminary data.</text>
</comment>
<protein>
    <submittedName>
        <fullName evidence="1">Uncharacterized protein</fullName>
    </submittedName>
</protein>
<dbReference type="Proteomes" id="UP000324222">
    <property type="component" value="Unassembled WGS sequence"/>
</dbReference>
<organism evidence="1 2">
    <name type="scientific">Portunus trituberculatus</name>
    <name type="common">Swimming crab</name>
    <name type="synonym">Neptunus trituberculatus</name>
    <dbReference type="NCBI Taxonomy" id="210409"/>
    <lineage>
        <taxon>Eukaryota</taxon>
        <taxon>Metazoa</taxon>
        <taxon>Ecdysozoa</taxon>
        <taxon>Arthropoda</taxon>
        <taxon>Crustacea</taxon>
        <taxon>Multicrustacea</taxon>
        <taxon>Malacostraca</taxon>
        <taxon>Eumalacostraca</taxon>
        <taxon>Eucarida</taxon>
        <taxon>Decapoda</taxon>
        <taxon>Pleocyemata</taxon>
        <taxon>Brachyura</taxon>
        <taxon>Eubrachyura</taxon>
        <taxon>Portunoidea</taxon>
        <taxon>Portunidae</taxon>
        <taxon>Portuninae</taxon>
        <taxon>Portunus</taxon>
    </lineage>
</organism>
<dbReference type="EMBL" id="VSRR010052769">
    <property type="protein sequence ID" value="MPC80022.1"/>
    <property type="molecule type" value="Genomic_DNA"/>
</dbReference>
<gene>
    <name evidence="1" type="ORF">E2C01_074585</name>
</gene>
<evidence type="ECO:0000313" key="2">
    <source>
        <dbReference type="Proteomes" id="UP000324222"/>
    </source>
</evidence>
<proteinExistence type="predicted"/>
<name>A0A5B7I8E0_PORTR</name>